<protein>
    <recommendedName>
        <fullName evidence="2">Myb-like domain-containing protein</fullName>
    </recommendedName>
</protein>
<dbReference type="OrthoDB" id="3440156at2759"/>
<name>A0A4Z1HFN4_9HELO</name>
<evidence type="ECO:0000259" key="2">
    <source>
        <dbReference type="PROSITE" id="PS50090"/>
    </source>
</evidence>
<evidence type="ECO:0000313" key="4">
    <source>
        <dbReference type="Proteomes" id="UP000297527"/>
    </source>
</evidence>
<feature type="compositionally biased region" description="Polar residues" evidence="1">
    <location>
        <begin position="310"/>
        <end position="324"/>
    </location>
</feature>
<feature type="region of interest" description="Disordered" evidence="1">
    <location>
        <begin position="309"/>
        <end position="346"/>
    </location>
</feature>
<comment type="caution">
    <text evidence="3">The sequence shown here is derived from an EMBL/GenBank/DDBJ whole genome shotgun (WGS) entry which is preliminary data.</text>
</comment>
<proteinExistence type="predicted"/>
<feature type="compositionally biased region" description="Basic and acidic residues" evidence="1">
    <location>
        <begin position="30"/>
        <end position="42"/>
    </location>
</feature>
<organism evidence="3 4">
    <name type="scientific">Botryotinia convoluta</name>
    <dbReference type="NCBI Taxonomy" id="54673"/>
    <lineage>
        <taxon>Eukaryota</taxon>
        <taxon>Fungi</taxon>
        <taxon>Dikarya</taxon>
        <taxon>Ascomycota</taxon>
        <taxon>Pezizomycotina</taxon>
        <taxon>Leotiomycetes</taxon>
        <taxon>Helotiales</taxon>
        <taxon>Sclerotiniaceae</taxon>
        <taxon>Botryotinia</taxon>
    </lineage>
</organism>
<sequence length="477" mass="53687">MISFEPIHHTYKPTAPRSKTAQKQYILPTEEPRIESRRRNGDNDSGYSSEDREINNVCNSGTGNNADDEFNFDLSTRYSPLQANPQEVLSLGQKVRDDEIAFQSIDNDGSTSTETILDPQLYLGALTGLPQSQDIQDSPNNSESRQGTPEISTYHTLPVVLDSNETESERSHFGCYIKLLPVSNKQEKLSAGGSPSLPSDYPIEPSYPQSFCDQDQGDASYPIFEELEKEYGTIPLVARSYSCGIDEGGEGDNEQQEYRKRRYLSETGIDNDARPAKQRRTRSLSISNEQTSSRYNSVESRLWPHRIESPSFTAPSPITNSSRSDFGGHSPAASNSNHCHSLRSAQSPSLVKPAPTAEYQEWPFQGFLKRTRIGNNTTYNLEFRLQDVLEQLHLPILSEALGISEVPQTMPPRGIPHSRVQPAKLRAKGKRVRWEPEEHETIERMKEDGCSWEEIHDALPHRTQAAIQVQYSTKLKK</sequence>
<dbReference type="PROSITE" id="PS50090">
    <property type="entry name" value="MYB_LIKE"/>
    <property type="match status" value="1"/>
</dbReference>
<accession>A0A4Z1HFN4</accession>
<dbReference type="AlphaFoldDB" id="A0A4Z1HFN4"/>
<feature type="compositionally biased region" description="Polar residues" evidence="1">
    <location>
        <begin position="332"/>
        <end position="346"/>
    </location>
</feature>
<feature type="domain" description="Myb-like" evidence="2">
    <location>
        <begin position="426"/>
        <end position="475"/>
    </location>
</feature>
<feature type="region of interest" description="Disordered" evidence="1">
    <location>
        <begin position="264"/>
        <end position="292"/>
    </location>
</feature>
<gene>
    <name evidence="3" type="ORF">BCON_0735g00040</name>
</gene>
<dbReference type="Proteomes" id="UP000297527">
    <property type="component" value="Unassembled WGS sequence"/>
</dbReference>
<evidence type="ECO:0000256" key="1">
    <source>
        <dbReference type="SAM" id="MobiDB-lite"/>
    </source>
</evidence>
<feature type="region of interest" description="Disordered" evidence="1">
    <location>
        <begin position="1"/>
        <end position="64"/>
    </location>
</feature>
<feature type="compositionally biased region" description="Polar residues" evidence="1">
    <location>
        <begin position="283"/>
        <end position="292"/>
    </location>
</feature>
<keyword evidence="4" id="KW-1185">Reference proteome</keyword>
<dbReference type="EMBL" id="PQXN01000733">
    <property type="protein sequence ID" value="TGO43913.1"/>
    <property type="molecule type" value="Genomic_DNA"/>
</dbReference>
<feature type="region of interest" description="Disordered" evidence="1">
    <location>
        <begin position="130"/>
        <end position="154"/>
    </location>
</feature>
<reference evidence="3 4" key="1">
    <citation type="submission" date="2017-12" db="EMBL/GenBank/DDBJ databases">
        <title>Comparative genomics of Botrytis spp.</title>
        <authorList>
            <person name="Valero-Jimenez C.A."/>
            <person name="Tapia P."/>
            <person name="Veloso J."/>
            <person name="Silva-Moreno E."/>
            <person name="Staats M."/>
            <person name="Valdes J.H."/>
            <person name="Van Kan J.A.L."/>
        </authorList>
    </citation>
    <scope>NUCLEOTIDE SEQUENCE [LARGE SCALE GENOMIC DNA]</scope>
    <source>
        <strain evidence="3 4">MUCL11595</strain>
    </source>
</reference>
<dbReference type="InterPro" id="IPR001005">
    <property type="entry name" value="SANT/Myb"/>
</dbReference>
<evidence type="ECO:0000313" key="3">
    <source>
        <dbReference type="EMBL" id="TGO43913.1"/>
    </source>
</evidence>